<protein>
    <submittedName>
        <fullName evidence="2">Uncharacterized protein</fullName>
    </submittedName>
</protein>
<accession>A0A4C1ZBF5</accession>
<evidence type="ECO:0000256" key="1">
    <source>
        <dbReference type="SAM" id="MobiDB-lite"/>
    </source>
</evidence>
<feature type="region of interest" description="Disordered" evidence="1">
    <location>
        <begin position="130"/>
        <end position="154"/>
    </location>
</feature>
<organism evidence="2 3">
    <name type="scientific">Eumeta variegata</name>
    <name type="common">Bagworm moth</name>
    <name type="synonym">Eumeta japonica</name>
    <dbReference type="NCBI Taxonomy" id="151549"/>
    <lineage>
        <taxon>Eukaryota</taxon>
        <taxon>Metazoa</taxon>
        <taxon>Ecdysozoa</taxon>
        <taxon>Arthropoda</taxon>
        <taxon>Hexapoda</taxon>
        <taxon>Insecta</taxon>
        <taxon>Pterygota</taxon>
        <taxon>Neoptera</taxon>
        <taxon>Endopterygota</taxon>
        <taxon>Lepidoptera</taxon>
        <taxon>Glossata</taxon>
        <taxon>Ditrysia</taxon>
        <taxon>Tineoidea</taxon>
        <taxon>Psychidae</taxon>
        <taxon>Oiketicinae</taxon>
        <taxon>Eumeta</taxon>
    </lineage>
</organism>
<evidence type="ECO:0000313" key="2">
    <source>
        <dbReference type="EMBL" id="GBP84269.1"/>
    </source>
</evidence>
<gene>
    <name evidence="2" type="ORF">EVAR_60213_1</name>
</gene>
<feature type="compositionally biased region" description="Polar residues" evidence="1">
    <location>
        <begin position="134"/>
        <end position="143"/>
    </location>
</feature>
<evidence type="ECO:0000313" key="3">
    <source>
        <dbReference type="Proteomes" id="UP000299102"/>
    </source>
</evidence>
<dbReference type="Proteomes" id="UP000299102">
    <property type="component" value="Unassembled WGS sequence"/>
</dbReference>
<dbReference type="AlphaFoldDB" id="A0A4C1ZBF5"/>
<proteinExistence type="predicted"/>
<keyword evidence="3" id="KW-1185">Reference proteome</keyword>
<name>A0A4C1ZBF5_EUMVA</name>
<dbReference type="EMBL" id="BGZK01001668">
    <property type="protein sequence ID" value="GBP84269.1"/>
    <property type="molecule type" value="Genomic_DNA"/>
</dbReference>
<reference evidence="2 3" key="1">
    <citation type="journal article" date="2019" name="Commun. Biol.">
        <title>The bagworm genome reveals a unique fibroin gene that provides high tensile strength.</title>
        <authorList>
            <person name="Kono N."/>
            <person name="Nakamura H."/>
            <person name="Ohtoshi R."/>
            <person name="Tomita M."/>
            <person name="Numata K."/>
            <person name="Arakawa K."/>
        </authorList>
    </citation>
    <scope>NUCLEOTIDE SEQUENCE [LARGE SCALE GENOMIC DNA]</scope>
</reference>
<sequence>MNYDLFIFRFGLSGASWRRAVAIQKLEGKVSVSLRICGGRRCTLGAHPRSISSETQNDGLRTTFLCLLAAEGQESLFNPRCPVGVSSHSHIDVARYSAPVHGLARPTTAYFDSDFLSEIYRRFSSIRGRAKNPRSATAETSVTPGGPAAPHARPIRRDSVTRVLRPDE</sequence>
<comment type="caution">
    <text evidence="2">The sequence shown here is derived from an EMBL/GenBank/DDBJ whole genome shotgun (WGS) entry which is preliminary data.</text>
</comment>